<name>A0A2Z6R2S2_9GLOM</name>
<organism evidence="1 2">
    <name type="scientific">Rhizophagus clarus</name>
    <dbReference type="NCBI Taxonomy" id="94130"/>
    <lineage>
        <taxon>Eukaryota</taxon>
        <taxon>Fungi</taxon>
        <taxon>Fungi incertae sedis</taxon>
        <taxon>Mucoromycota</taxon>
        <taxon>Glomeromycotina</taxon>
        <taxon>Glomeromycetes</taxon>
        <taxon>Glomerales</taxon>
        <taxon>Glomeraceae</taxon>
        <taxon>Rhizophagus</taxon>
    </lineage>
</organism>
<evidence type="ECO:0000313" key="1">
    <source>
        <dbReference type="EMBL" id="GBB87118.1"/>
    </source>
</evidence>
<proteinExistence type="predicted"/>
<protein>
    <submittedName>
        <fullName evidence="1">Uncharacterized protein</fullName>
    </submittedName>
</protein>
<reference evidence="1 2" key="1">
    <citation type="submission" date="2017-11" db="EMBL/GenBank/DDBJ databases">
        <title>The genome of Rhizophagus clarus HR1 reveals common genetic basis of auxotrophy among arbuscular mycorrhizal fungi.</title>
        <authorList>
            <person name="Kobayashi Y."/>
        </authorList>
    </citation>
    <scope>NUCLEOTIDE SEQUENCE [LARGE SCALE GENOMIC DNA]</scope>
    <source>
        <strain evidence="1 2">HR1</strain>
    </source>
</reference>
<evidence type="ECO:0000313" key="2">
    <source>
        <dbReference type="Proteomes" id="UP000247702"/>
    </source>
</evidence>
<dbReference type="Proteomes" id="UP000247702">
    <property type="component" value="Unassembled WGS sequence"/>
</dbReference>
<gene>
    <name evidence="1" type="ORF">RclHR1_13570008</name>
</gene>
<accession>A0A2Z6R2S2</accession>
<keyword evidence="2" id="KW-1185">Reference proteome</keyword>
<sequence>MFTAAFLTLSSSWNYDFHHIEFFFSFSSTLCARCIIAYFIKPSCFLVGAIEYYWAHPSLFFLQVHIRLLSGDYGFLVGTAGDVYRLLFTKTLFSRQSEYIYIYIYYKYTKYMY</sequence>
<comment type="caution">
    <text evidence="1">The sequence shown here is derived from an EMBL/GenBank/DDBJ whole genome shotgun (WGS) entry which is preliminary data.</text>
</comment>
<dbReference type="AlphaFoldDB" id="A0A2Z6R2S2"/>
<dbReference type="EMBL" id="BEXD01000399">
    <property type="protein sequence ID" value="GBB87118.1"/>
    <property type="molecule type" value="Genomic_DNA"/>
</dbReference>